<reference evidence="24 25" key="1">
    <citation type="submission" date="2019-12" db="EMBL/GenBank/DDBJ databases">
        <title>Corynebacterium sp. nov., isolated from feces of the Anser Albifrons in China.</title>
        <authorList>
            <person name="Liu Q."/>
        </authorList>
    </citation>
    <scope>NUCLEOTIDE SEQUENCE [LARGE SCALE GENOMIC DNA]</scope>
    <source>
        <strain evidence="24 25">23H37-10</strain>
    </source>
</reference>
<keyword evidence="11" id="KW-0808">Transferase</keyword>
<evidence type="ECO:0000256" key="12">
    <source>
        <dbReference type="ARBA" id="ARBA00022741"/>
    </source>
</evidence>
<proteinExistence type="inferred from homology"/>
<evidence type="ECO:0000256" key="19">
    <source>
        <dbReference type="ARBA" id="ARBA00047883"/>
    </source>
</evidence>
<protein>
    <recommendedName>
        <fullName evidence="23">Thiamine biosynthesis multifunctional protein ThiED</fullName>
        <ecNumber evidence="9">2.5.1.3</ecNumber>
        <ecNumber evidence="8">2.7.1.49</ecNumber>
        <ecNumber evidence="10">2.7.4.7</ecNumber>
    </recommendedName>
</protein>
<dbReference type="EC" id="2.7.1.49" evidence="8"/>
<keyword evidence="15" id="KW-0784">Thiamine biosynthesis</keyword>
<dbReference type="InterPro" id="IPR004399">
    <property type="entry name" value="HMP/HMP-P_kinase_dom"/>
</dbReference>
<dbReference type="PANTHER" id="PTHR20858">
    <property type="entry name" value="PHOSPHOMETHYLPYRIMIDINE KINASE"/>
    <property type="match status" value="1"/>
</dbReference>
<comment type="catalytic activity">
    <reaction evidence="19">
        <text>2-[(2R,5Z)-2-carboxy-4-methylthiazol-5(2H)-ylidene]ethyl phosphate + 4-amino-2-methyl-5-(diphosphooxymethyl)pyrimidine + 2 H(+) = thiamine phosphate + CO2 + diphosphate</text>
        <dbReference type="Rhea" id="RHEA:47844"/>
        <dbReference type="ChEBI" id="CHEBI:15378"/>
        <dbReference type="ChEBI" id="CHEBI:16526"/>
        <dbReference type="ChEBI" id="CHEBI:33019"/>
        <dbReference type="ChEBI" id="CHEBI:37575"/>
        <dbReference type="ChEBI" id="CHEBI:57841"/>
        <dbReference type="ChEBI" id="CHEBI:62899"/>
        <dbReference type="EC" id="2.5.1.3"/>
    </reaction>
</comment>
<evidence type="ECO:0000256" key="21">
    <source>
        <dbReference type="ARBA" id="ARBA00061288"/>
    </source>
</evidence>
<evidence type="ECO:0000256" key="14">
    <source>
        <dbReference type="ARBA" id="ARBA00022840"/>
    </source>
</evidence>
<comment type="function">
    <text evidence="5">Catalyzes the phosphorylation of hydroxymethylpyrimidine phosphate (HMP-P) to HMP-PP, and of HMP to HMP-P.</text>
</comment>
<comment type="function">
    <text evidence="4">Condenses 4-methyl-5-(beta-hydroxyethyl)thiazole monophosphate (THZ-P) and 2-methyl-4-amino-5-hydroxymethyl pyrimidine pyrophosphate (HMP-PP) to form thiamine monophosphate (TMP).</text>
</comment>
<evidence type="ECO:0000256" key="17">
    <source>
        <dbReference type="ARBA" id="ARBA00047334"/>
    </source>
</evidence>
<evidence type="ECO:0000256" key="5">
    <source>
        <dbReference type="ARBA" id="ARBA00003848"/>
    </source>
</evidence>
<evidence type="ECO:0000256" key="10">
    <source>
        <dbReference type="ARBA" id="ARBA00012963"/>
    </source>
</evidence>
<keyword evidence="16" id="KW-0511">Multifunctional enzyme</keyword>
<dbReference type="NCBIfam" id="TIGR00097">
    <property type="entry name" value="HMP-P_kinase"/>
    <property type="match status" value="1"/>
</dbReference>
<comment type="catalytic activity">
    <reaction evidence="17">
        <text>4-methyl-5-(2-phosphooxyethyl)-thiazole + 4-amino-2-methyl-5-(diphosphooxymethyl)pyrimidine + H(+) = thiamine phosphate + diphosphate</text>
        <dbReference type="Rhea" id="RHEA:22328"/>
        <dbReference type="ChEBI" id="CHEBI:15378"/>
        <dbReference type="ChEBI" id="CHEBI:33019"/>
        <dbReference type="ChEBI" id="CHEBI:37575"/>
        <dbReference type="ChEBI" id="CHEBI:57841"/>
        <dbReference type="ChEBI" id="CHEBI:58296"/>
        <dbReference type="EC" id="2.5.1.3"/>
    </reaction>
</comment>
<dbReference type="GO" id="GO:0008972">
    <property type="term" value="F:phosphomethylpyrimidine kinase activity"/>
    <property type="evidence" value="ECO:0007669"/>
    <property type="project" value="UniProtKB-EC"/>
</dbReference>
<evidence type="ECO:0000256" key="7">
    <source>
        <dbReference type="ARBA" id="ARBA00005165"/>
    </source>
</evidence>
<keyword evidence="12" id="KW-0547">Nucleotide-binding</keyword>
<dbReference type="EC" id="2.5.1.3" evidence="9"/>
<dbReference type="InterPro" id="IPR004305">
    <property type="entry name" value="Thiaminase-2/PQQC"/>
</dbReference>
<comment type="pathway">
    <text evidence="6">Cofactor biosynthesis; thiamine diphosphate biosynthesis; 4-amino-2-methyl-5-diphosphomethylpyrimidine from 5-amino-1-(5-phospho-D-ribosyl)imidazole: step 3/3.</text>
</comment>
<evidence type="ECO:0000256" key="11">
    <source>
        <dbReference type="ARBA" id="ARBA00022679"/>
    </source>
</evidence>
<sequence>MNISASTSASCPRVLSIAGTDPSGGAGIQADLKSIGAAGGYGMSVTTALVAQNTQGVRSIHIPPQSFLTEQLAAVFDDVTVDAVKVGMLGDATTVATVSDWLDKHPVPVVVVDPVMVATSGDRLLTEEAEEAVRRFVANHATVVTPNLLELAVLLNTEPATSMDETIEQARTLARDVDVAVLAKGGHLTEDRADNALILPDGSVSVIPVPRVETNNTHGTGCSLSSALATRLSGGDSPAHAVEWATRWLRESIEFADELQVGRGNGPIDHFHRMRKLSRAGSAVPWFDQMHAAEHSDTGGGNVQLNKPTISPAGTHTEELWESVSSDIWPEILDLSFIRALGEGTLHTADFAFYLNQDSLYLREYSRALAGLSTRASNPEEQVFWAKGAAGALVEEAEMHRTWLANNSVTLSAHPSPVTKAYTDHLIASVLSQDYVVGVAAVLPCYWLYAEIGAVLHAKNHPGHPYSLWLATYADEEFAQATQSAIQWMEQALEKATEEQRRAARKAFIYASIHEREFFDQAYRAW</sequence>
<comment type="cofactor">
    <cofactor evidence="3">
        <name>Mg(2+)</name>
        <dbReference type="ChEBI" id="CHEBI:18420"/>
    </cofactor>
</comment>
<dbReference type="CDD" id="cd19365">
    <property type="entry name" value="TenA_C-like"/>
    <property type="match status" value="1"/>
</dbReference>
<keyword evidence="14" id="KW-0067">ATP-binding</keyword>
<organism evidence="24 25">
    <name type="scientific">Corynebacterium anserum</name>
    <dbReference type="NCBI Taxonomy" id="2684406"/>
    <lineage>
        <taxon>Bacteria</taxon>
        <taxon>Bacillati</taxon>
        <taxon>Actinomycetota</taxon>
        <taxon>Actinomycetes</taxon>
        <taxon>Mycobacteriales</taxon>
        <taxon>Corynebacteriaceae</taxon>
        <taxon>Corynebacterium</taxon>
    </lineage>
</organism>
<evidence type="ECO:0000313" key="24">
    <source>
        <dbReference type="EMBL" id="QNH95615.1"/>
    </source>
</evidence>
<dbReference type="GO" id="GO:0004789">
    <property type="term" value="F:thiamine-phosphate diphosphorylase activity"/>
    <property type="evidence" value="ECO:0007669"/>
    <property type="project" value="UniProtKB-EC"/>
</dbReference>
<evidence type="ECO:0000256" key="23">
    <source>
        <dbReference type="ARBA" id="ARBA00067202"/>
    </source>
</evidence>
<accession>A0A7G7YM95</accession>
<dbReference type="GO" id="GO:0005524">
    <property type="term" value="F:ATP binding"/>
    <property type="evidence" value="ECO:0007669"/>
    <property type="project" value="UniProtKB-KW"/>
</dbReference>
<evidence type="ECO:0000256" key="22">
    <source>
        <dbReference type="ARBA" id="ARBA00061559"/>
    </source>
</evidence>
<keyword evidence="13 24" id="KW-0418">Kinase</keyword>
<dbReference type="CDD" id="cd01169">
    <property type="entry name" value="HMPP_kinase"/>
    <property type="match status" value="1"/>
</dbReference>
<dbReference type="Pfam" id="PF03070">
    <property type="entry name" value="TENA_THI-4"/>
    <property type="match status" value="1"/>
</dbReference>
<evidence type="ECO:0000256" key="3">
    <source>
        <dbReference type="ARBA" id="ARBA00001946"/>
    </source>
</evidence>
<dbReference type="NCBIfam" id="NF011301">
    <property type="entry name" value="PRK14713.1"/>
    <property type="match status" value="1"/>
</dbReference>
<comment type="catalytic activity">
    <reaction evidence="1">
        <text>4-amino-5-hydroxymethyl-2-methylpyrimidine + ATP = 4-amino-2-methyl-5-(phosphooxymethyl)pyrimidine + ADP + H(+)</text>
        <dbReference type="Rhea" id="RHEA:23096"/>
        <dbReference type="ChEBI" id="CHEBI:15378"/>
        <dbReference type="ChEBI" id="CHEBI:16892"/>
        <dbReference type="ChEBI" id="CHEBI:30616"/>
        <dbReference type="ChEBI" id="CHEBI:58354"/>
        <dbReference type="ChEBI" id="CHEBI:456216"/>
        <dbReference type="EC" id="2.7.1.49"/>
    </reaction>
</comment>
<dbReference type="AlphaFoldDB" id="A0A7G7YM95"/>
<evidence type="ECO:0000256" key="6">
    <source>
        <dbReference type="ARBA" id="ARBA00004769"/>
    </source>
</evidence>
<dbReference type="GO" id="GO:0009228">
    <property type="term" value="P:thiamine biosynthetic process"/>
    <property type="evidence" value="ECO:0007669"/>
    <property type="project" value="UniProtKB-KW"/>
</dbReference>
<keyword evidence="25" id="KW-1185">Reference proteome</keyword>
<dbReference type="InterPro" id="IPR013749">
    <property type="entry name" value="PM/HMP-P_kinase-1"/>
</dbReference>
<comment type="similarity">
    <text evidence="22">In the C-terminal section; belongs to the thiaminase-2 family.</text>
</comment>
<comment type="similarity">
    <text evidence="20">In the N-terminal section; belongs to the thiamine-phosphate synthase family.</text>
</comment>
<evidence type="ECO:0000256" key="4">
    <source>
        <dbReference type="ARBA" id="ARBA00003814"/>
    </source>
</evidence>
<dbReference type="GO" id="GO:0008902">
    <property type="term" value="F:hydroxymethylpyrimidine kinase activity"/>
    <property type="evidence" value="ECO:0007669"/>
    <property type="project" value="UniProtKB-EC"/>
</dbReference>
<dbReference type="Proteomes" id="UP000515275">
    <property type="component" value="Chromosome"/>
</dbReference>
<evidence type="ECO:0000256" key="18">
    <source>
        <dbReference type="ARBA" id="ARBA00047851"/>
    </source>
</evidence>
<comment type="similarity">
    <text evidence="21">In the central section; belongs to the ThiD family.</text>
</comment>
<evidence type="ECO:0000256" key="13">
    <source>
        <dbReference type="ARBA" id="ARBA00022777"/>
    </source>
</evidence>
<evidence type="ECO:0000256" key="2">
    <source>
        <dbReference type="ARBA" id="ARBA00000565"/>
    </source>
</evidence>
<gene>
    <name evidence="24" type="ORF">GP473_01995</name>
</gene>
<dbReference type="SUPFAM" id="SSF53613">
    <property type="entry name" value="Ribokinase-like"/>
    <property type="match status" value="1"/>
</dbReference>
<name>A0A7G7YM95_9CORY</name>
<evidence type="ECO:0000256" key="1">
    <source>
        <dbReference type="ARBA" id="ARBA00000151"/>
    </source>
</evidence>
<dbReference type="GO" id="GO:0005829">
    <property type="term" value="C:cytosol"/>
    <property type="evidence" value="ECO:0007669"/>
    <property type="project" value="TreeGrafter"/>
</dbReference>
<dbReference type="EC" id="2.7.4.7" evidence="10"/>
<comment type="catalytic activity">
    <reaction evidence="2">
        <text>4-amino-2-methyl-5-(phosphooxymethyl)pyrimidine + ATP = 4-amino-2-methyl-5-(diphosphooxymethyl)pyrimidine + ADP</text>
        <dbReference type="Rhea" id="RHEA:19893"/>
        <dbReference type="ChEBI" id="CHEBI:30616"/>
        <dbReference type="ChEBI" id="CHEBI:57841"/>
        <dbReference type="ChEBI" id="CHEBI:58354"/>
        <dbReference type="ChEBI" id="CHEBI:456216"/>
        <dbReference type="EC" id="2.7.4.7"/>
    </reaction>
</comment>
<dbReference type="FunFam" id="3.40.1190.20:FF:000003">
    <property type="entry name" value="Phosphomethylpyrimidine kinase ThiD"/>
    <property type="match status" value="1"/>
</dbReference>
<evidence type="ECO:0000256" key="20">
    <source>
        <dbReference type="ARBA" id="ARBA00061283"/>
    </source>
</evidence>
<dbReference type="Gene3D" id="1.20.910.10">
    <property type="entry name" value="Heme oxygenase-like"/>
    <property type="match status" value="1"/>
</dbReference>
<evidence type="ECO:0000256" key="8">
    <source>
        <dbReference type="ARBA" id="ARBA00012135"/>
    </source>
</evidence>
<dbReference type="Pfam" id="PF08543">
    <property type="entry name" value="Phos_pyr_kin"/>
    <property type="match status" value="1"/>
</dbReference>
<comment type="catalytic activity">
    <reaction evidence="18">
        <text>2-(2-carboxy-4-methylthiazol-5-yl)ethyl phosphate + 4-amino-2-methyl-5-(diphosphooxymethyl)pyrimidine + 2 H(+) = thiamine phosphate + CO2 + diphosphate</text>
        <dbReference type="Rhea" id="RHEA:47848"/>
        <dbReference type="ChEBI" id="CHEBI:15378"/>
        <dbReference type="ChEBI" id="CHEBI:16526"/>
        <dbReference type="ChEBI" id="CHEBI:33019"/>
        <dbReference type="ChEBI" id="CHEBI:37575"/>
        <dbReference type="ChEBI" id="CHEBI:57841"/>
        <dbReference type="ChEBI" id="CHEBI:62890"/>
        <dbReference type="EC" id="2.5.1.3"/>
    </reaction>
</comment>
<evidence type="ECO:0000256" key="9">
    <source>
        <dbReference type="ARBA" id="ARBA00012830"/>
    </source>
</evidence>
<dbReference type="PANTHER" id="PTHR20858:SF17">
    <property type="entry name" value="HYDROXYMETHYLPYRIMIDINE_PHOSPHOMETHYLPYRIMIDINE KINASE THI20-RELATED"/>
    <property type="match status" value="1"/>
</dbReference>
<evidence type="ECO:0000313" key="25">
    <source>
        <dbReference type="Proteomes" id="UP000515275"/>
    </source>
</evidence>
<dbReference type="EMBL" id="CP046883">
    <property type="protein sequence ID" value="QNH95615.1"/>
    <property type="molecule type" value="Genomic_DNA"/>
</dbReference>
<dbReference type="Gene3D" id="3.40.1190.20">
    <property type="match status" value="1"/>
</dbReference>
<dbReference type="InterPro" id="IPR016084">
    <property type="entry name" value="Haem_Oase-like_multi-hlx"/>
</dbReference>
<evidence type="ECO:0000256" key="15">
    <source>
        <dbReference type="ARBA" id="ARBA00022977"/>
    </source>
</evidence>
<dbReference type="UniPathway" id="UPA00060">
    <property type="reaction ID" value="UER00138"/>
</dbReference>
<comment type="pathway">
    <text evidence="7">Cofactor biosynthesis; thiamine diphosphate biosynthesis; thiamine phosphate from 4-amino-2-methyl-5-diphosphomethylpyrimidine and 4-methyl-5-(2-phosphoethyl)-thiazole: step 1/1.</text>
</comment>
<dbReference type="GO" id="GO:0009229">
    <property type="term" value="P:thiamine diphosphate biosynthetic process"/>
    <property type="evidence" value="ECO:0007669"/>
    <property type="project" value="UniProtKB-UniPathway"/>
</dbReference>
<evidence type="ECO:0000256" key="16">
    <source>
        <dbReference type="ARBA" id="ARBA00023268"/>
    </source>
</evidence>
<dbReference type="SUPFAM" id="SSF48613">
    <property type="entry name" value="Heme oxygenase-like"/>
    <property type="match status" value="1"/>
</dbReference>
<dbReference type="InterPro" id="IPR029056">
    <property type="entry name" value="Ribokinase-like"/>
</dbReference>
<dbReference type="KEGG" id="cans:GP473_01995"/>